<sequence>MPPETAHRLRYLLLSYCSSRQRSYSASSVRYLRLFDGQRRREAQNVTGHYLLHHTSHQHPQSQGLQTSSHPTAPASFQDHLLPSTSSPNATLLTDVAPIFALAAVEEEDSRSSDSPVMLAQELRLASETLLSGELPGLAAASPPAGQKLRVLAADGLLEGVLGGVGSLVAVFEKVLSVLFVELERAMTGQLVSDEKERVKDGEDGHDEPGRAAY</sequence>
<keyword evidence="3" id="KW-1185">Reference proteome</keyword>
<proteinExistence type="predicted"/>
<gene>
    <name evidence="2" type="ORF">CVT26_012957</name>
</gene>
<feature type="region of interest" description="Disordered" evidence="1">
    <location>
        <begin position="191"/>
        <end position="214"/>
    </location>
</feature>
<feature type="compositionally biased region" description="Basic and acidic residues" evidence="1">
    <location>
        <begin position="193"/>
        <end position="214"/>
    </location>
</feature>
<dbReference type="EMBL" id="NHYE01005159">
    <property type="protein sequence ID" value="PPQ76443.1"/>
    <property type="molecule type" value="Genomic_DNA"/>
</dbReference>
<comment type="caution">
    <text evidence="2">The sequence shown here is derived from an EMBL/GenBank/DDBJ whole genome shotgun (WGS) entry which is preliminary data.</text>
</comment>
<evidence type="ECO:0000256" key="1">
    <source>
        <dbReference type="SAM" id="MobiDB-lite"/>
    </source>
</evidence>
<accession>A0A409WD67</accession>
<evidence type="ECO:0000313" key="2">
    <source>
        <dbReference type="EMBL" id="PPQ76443.1"/>
    </source>
</evidence>
<evidence type="ECO:0000313" key="3">
    <source>
        <dbReference type="Proteomes" id="UP000284706"/>
    </source>
</evidence>
<feature type="compositionally biased region" description="Polar residues" evidence="1">
    <location>
        <begin position="58"/>
        <end position="71"/>
    </location>
</feature>
<dbReference type="Proteomes" id="UP000284706">
    <property type="component" value="Unassembled WGS sequence"/>
</dbReference>
<protein>
    <submittedName>
        <fullName evidence="2">Uncharacterized protein</fullName>
    </submittedName>
</protein>
<organism evidence="2 3">
    <name type="scientific">Gymnopilus dilepis</name>
    <dbReference type="NCBI Taxonomy" id="231916"/>
    <lineage>
        <taxon>Eukaryota</taxon>
        <taxon>Fungi</taxon>
        <taxon>Dikarya</taxon>
        <taxon>Basidiomycota</taxon>
        <taxon>Agaricomycotina</taxon>
        <taxon>Agaricomycetes</taxon>
        <taxon>Agaricomycetidae</taxon>
        <taxon>Agaricales</taxon>
        <taxon>Agaricineae</taxon>
        <taxon>Hymenogastraceae</taxon>
        <taxon>Gymnopilus</taxon>
    </lineage>
</organism>
<dbReference type="InParanoid" id="A0A409WD67"/>
<reference evidence="2 3" key="1">
    <citation type="journal article" date="2018" name="Evol. Lett.">
        <title>Horizontal gene cluster transfer increased hallucinogenic mushroom diversity.</title>
        <authorList>
            <person name="Reynolds H.T."/>
            <person name="Vijayakumar V."/>
            <person name="Gluck-Thaler E."/>
            <person name="Korotkin H.B."/>
            <person name="Matheny P.B."/>
            <person name="Slot J.C."/>
        </authorList>
    </citation>
    <scope>NUCLEOTIDE SEQUENCE [LARGE SCALE GENOMIC DNA]</scope>
    <source>
        <strain evidence="2 3">SRW20</strain>
    </source>
</reference>
<name>A0A409WD67_9AGAR</name>
<dbReference type="AlphaFoldDB" id="A0A409WD67"/>
<feature type="region of interest" description="Disordered" evidence="1">
    <location>
        <begin position="55"/>
        <end position="81"/>
    </location>
</feature>